<keyword evidence="5" id="KW-1185">Reference proteome</keyword>
<dbReference type="GO" id="GO:0006508">
    <property type="term" value="P:proteolysis"/>
    <property type="evidence" value="ECO:0007669"/>
    <property type="project" value="UniProtKB-KW"/>
</dbReference>
<feature type="transmembrane region" description="Helical" evidence="2">
    <location>
        <begin position="40"/>
        <end position="60"/>
    </location>
</feature>
<keyword evidence="2" id="KW-1133">Transmembrane helix</keyword>
<feature type="domain" description="Peptidase A2" evidence="3">
    <location>
        <begin position="140"/>
        <end position="220"/>
    </location>
</feature>
<keyword evidence="2" id="KW-0812">Transmembrane</keyword>
<dbReference type="Proteomes" id="UP000245396">
    <property type="component" value="Unassembled WGS sequence"/>
</dbReference>
<evidence type="ECO:0000259" key="3">
    <source>
        <dbReference type="PROSITE" id="PS50175"/>
    </source>
</evidence>
<organism evidence="4 5">
    <name type="scientific">Pseudaminobacter salicylatoxidans</name>
    <dbReference type="NCBI Taxonomy" id="93369"/>
    <lineage>
        <taxon>Bacteria</taxon>
        <taxon>Pseudomonadati</taxon>
        <taxon>Pseudomonadota</taxon>
        <taxon>Alphaproteobacteria</taxon>
        <taxon>Hyphomicrobiales</taxon>
        <taxon>Phyllobacteriaceae</taxon>
        <taxon>Pseudaminobacter</taxon>
    </lineage>
</organism>
<dbReference type="PROSITE" id="PS50175">
    <property type="entry name" value="ASP_PROT_RETROV"/>
    <property type="match status" value="1"/>
</dbReference>
<accession>A0A316C9L7</accession>
<dbReference type="STRING" id="1192868.GCA_000304395_03875"/>
<dbReference type="GO" id="GO:0004190">
    <property type="term" value="F:aspartic-type endopeptidase activity"/>
    <property type="evidence" value="ECO:0007669"/>
    <property type="project" value="InterPro"/>
</dbReference>
<evidence type="ECO:0000256" key="1">
    <source>
        <dbReference type="ARBA" id="ARBA00022801"/>
    </source>
</evidence>
<keyword evidence="2" id="KW-0472">Membrane</keyword>
<feature type="transmembrane region" description="Helical" evidence="2">
    <location>
        <begin position="7"/>
        <end position="25"/>
    </location>
</feature>
<reference evidence="4 5" key="1">
    <citation type="submission" date="2018-05" db="EMBL/GenBank/DDBJ databases">
        <title>Genomic Encyclopedia of Type Strains, Phase IV (KMG-IV): sequencing the most valuable type-strain genomes for metagenomic binning, comparative biology and taxonomic classification.</title>
        <authorList>
            <person name="Goeker M."/>
        </authorList>
    </citation>
    <scope>NUCLEOTIDE SEQUENCE [LARGE SCALE GENOMIC DNA]</scope>
    <source>
        <strain evidence="4 5">DSM 6986</strain>
    </source>
</reference>
<dbReference type="CDD" id="cd05483">
    <property type="entry name" value="retropepsin_like_bacteria"/>
    <property type="match status" value="1"/>
</dbReference>
<evidence type="ECO:0000313" key="4">
    <source>
        <dbReference type="EMBL" id="PWJ85853.1"/>
    </source>
</evidence>
<protein>
    <submittedName>
        <fullName evidence="4">Aspartyl protease family protein</fullName>
    </submittedName>
</protein>
<dbReference type="PROSITE" id="PS00141">
    <property type="entry name" value="ASP_PROTEASE"/>
    <property type="match status" value="1"/>
</dbReference>
<dbReference type="SUPFAM" id="SSF50630">
    <property type="entry name" value="Acid proteases"/>
    <property type="match status" value="1"/>
</dbReference>
<dbReference type="Gene3D" id="2.40.70.10">
    <property type="entry name" value="Acid Proteases"/>
    <property type="match status" value="1"/>
</dbReference>
<dbReference type="InterPro" id="IPR001995">
    <property type="entry name" value="Peptidase_A2_cat"/>
</dbReference>
<sequence length="238" mass="25285">MNRMAGRWIWIVLAVLGIGFVLLVLNDMSGDPTGISSDQLSRVLYLGIFGAVIGAGILNARHRFSDVLRNLGLWLLVALVLVAGYQYRYELQDIASRVTAGLIPGSPLSITDADGRTTVSLDKLPNGHFEARIMVDGTPVRAMVDTGATTTVLSAGDAERAGFDVSTLNFTIPVSTANGNANAARVVAQEISLGAITRRNMPILVAAPGMLGQSLLGMNFIGSLSGFDIRGDRMILRD</sequence>
<dbReference type="AlphaFoldDB" id="A0A316C9L7"/>
<keyword evidence="1" id="KW-0378">Hydrolase</keyword>
<dbReference type="InterPro" id="IPR034122">
    <property type="entry name" value="Retropepsin-like_bacterial"/>
</dbReference>
<dbReference type="InterPro" id="IPR011969">
    <property type="entry name" value="Clan_AA_Asp_peptidase_C"/>
</dbReference>
<evidence type="ECO:0000256" key="2">
    <source>
        <dbReference type="SAM" id="Phobius"/>
    </source>
</evidence>
<dbReference type="InterPro" id="IPR001969">
    <property type="entry name" value="Aspartic_peptidase_AS"/>
</dbReference>
<dbReference type="NCBIfam" id="TIGR02281">
    <property type="entry name" value="clan_AA_DTGA"/>
    <property type="match status" value="1"/>
</dbReference>
<dbReference type="EMBL" id="QGGG01000002">
    <property type="protein sequence ID" value="PWJ85853.1"/>
    <property type="molecule type" value="Genomic_DNA"/>
</dbReference>
<dbReference type="Pfam" id="PF13650">
    <property type="entry name" value="Asp_protease_2"/>
    <property type="match status" value="1"/>
</dbReference>
<comment type="caution">
    <text evidence="4">The sequence shown here is derived from an EMBL/GenBank/DDBJ whole genome shotgun (WGS) entry which is preliminary data.</text>
</comment>
<keyword evidence="4" id="KW-0645">Protease</keyword>
<dbReference type="InterPro" id="IPR021109">
    <property type="entry name" value="Peptidase_aspartic_dom_sf"/>
</dbReference>
<proteinExistence type="predicted"/>
<feature type="transmembrane region" description="Helical" evidence="2">
    <location>
        <begin position="67"/>
        <end position="87"/>
    </location>
</feature>
<name>A0A316C9L7_PSESE</name>
<gene>
    <name evidence="4" type="ORF">C7441_102301</name>
</gene>
<evidence type="ECO:0000313" key="5">
    <source>
        <dbReference type="Proteomes" id="UP000245396"/>
    </source>
</evidence>